<name>A0A2K8SXZ0_9NOSO</name>
<dbReference type="RefSeq" id="WP_157816629.1">
    <property type="nucleotide sequence ID" value="NZ_CAWNNC010000001.1"/>
</dbReference>
<accession>A0A2K8SXZ0</accession>
<keyword evidence="2" id="KW-1185">Reference proteome</keyword>
<organism evidence="1 2">
    <name type="scientific">Nostoc flagelliforme CCNUN1</name>
    <dbReference type="NCBI Taxonomy" id="2038116"/>
    <lineage>
        <taxon>Bacteria</taxon>
        <taxon>Bacillati</taxon>
        <taxon>Cyanobacteriota</taxon>
        <taxon>Cyanophyceae</taxon>
        <taxon>Nostocales</taxon>
        <taxon>Nostocaceae</taxon>
        <taxon>Nostoc</taxon>
    </lineage>
</organism>
<proteinExistence type="predicted"/>
<dbReference type="EMBL" id="CP024785">
    <property type="protein sequence ID" value="AUB40307.1"/>
    <property type="molecule type" value="Genomic_DNA"/>
</dbReference>
<protein>
    <submittedName>
        <fullName evidence="1">Uncharacterized protein</fullName>
    </submittedName>
</protein>
<dbReference type="Proteomes" id="UP000232003">
    <property type="component" value="Chromosome"/>
</dbReference>
<evidence type="ECO:0000313" key="2">
    <source>
        <dbReference type="Proteomes" id="UP000232003"/>
    </source>
</evidence>
<reference evidence="1 2" key="1">
    <citation type="submission" date="2017-11" db="EMBL/GenBank/DDBJ databases">
        <title>Complete genome of a free-living desiccation-tolerant cyanobacterium and its photosynthetic adaptation to extreme terrestrial habitat.</title>
        <authorList>
            <person name="Shang J."/>
        </authorList>
    </citation>
    <scope>NUCLEOTIDE SEQUENCE [LARGE SCALE GENOMIC DNA]</scope>
    <source>
        <strain evidence="1 2">CCNUN1</strain>
    </source>
</reference>
<dbReference type="AlphaFoldDB" id="A0A2K8SXZ0"/>
<gene>
    <name evidence="1" type="ORF">COO91_06316</name>
</gene>
<evidence type="ECO:0000313" key="1">
    <source>
        <dbReference type="EMBL" id="AUB40307.1"/>
    </source>
</evidence>
<sequence length="52" mass="5907">MIAITNFNFFGCDYGFHLTWQALPRYLATSTQDTAVFICMKYKAIGFEAAAF</sequence>
<dbReference type="KEGG" id="nfl:COO91_06316"/>